<dbReference type="InterPro" id="IPR050143">
    <property type="entry name" value="TRIM/RBCC"/>
</dbReference>
<dbReference type="Pfam" id="PF00622">
    <property type="entry name" value="SPRY"/>
    <property type="match status" value="1"/>
</dbReference>
<feature type="domain" description="B30.2/SPRY" evidence="1">
    <location>
        <begin position="45"/>
        <end position="240"/>
    </location>
</feature>
<dbReference type="PROSITE" id="PS50188">
    <property type="entry name" value="B302_SPRY"/>
    <property type="match status" value="1"/>
</dbReference>
<dbReference type="SMART" id="SM00449">
    <property type="entry name" value="SPRY"/>
    <property type="match status" value="1"/>
</dbReference>
<name>A0AA88T8W3_TACVA</name>
<dbReference type="SUPFAM" id="SSF49899">
    <property type="entry name" value="Concanavalin A-like lectins/glucanases"/>
    <property type="match status" value="1"/>
</dbReference>
<dbReference type="Proteomes" id="UP001187315">
    <property type="component" value="Unassembled WGS sequence"/>
</dbReference>
<dbReference type="SMART" id="SM00589">
    <property type="entry name" value="PRY"/>
    <property type="match status" value="1"/>
</dbReference>
<dbReference type="InterPro" id="IPR013320">
    <property type="entry name" value="ConA-like_dom_sf"/>
</dbReference>
<dbReference type="AlphaFoldDB" id="A0AA88T8W3"/>
<dbReference type="FunFam" id="2.60.120.920:FF:000004">
    <property type="entry name" value="Butyrophilin subfamily 1 member A1"/>
    <property type="match status" value="1"/>
</dbReference>
<gene>
    <name evidence="2" type="ORF">Q7C36_001243</name>
</gene>
<dbReference type="Pfam" id="PF13765">
    <property type="entry name" value="PRY"/>
    <property type="match status" value="1"/>
</dbReference>
<dbReference type="CDD" id="cd13733">
    <property type="entry name" value="SPRY_PRY_C-I_1"/>
    <property type="match status" value="1"/>
</dbReference>
<dbReference type="PANTHER" id="PTHR24103">
    <property type="entry name" value="E3 UBIQUITIN-PROTEIN LIGASE TRIM"/>
    <property type="match status" value="1"/>
</dbReference>
<evidence type="ECO:0000313" key="3">
    <source>
        <dbReference type="Proteomes" id="UP001187315"/>
    </source>
</evidence>
<comment type="caution">
    <text evidence="2">The sequence shown here is derived from an EMBL/GenBank/DDBJ whole genome shotgun (WGS) entry which is preliminary data.</text>
</comment>
<evidence type="ECO:0000259" key="1">
    <source>
        <dbReference type="PROSITE" id="PS50188"/>
    </source>
</evidence>
<dbReference type="InterPro" id="IPR003877">
    <property type="entry name" value="SPRY_dom"/>
</dbReference>
<dbReference type="InterPro" id="IPR006574">
    <property type="entry name" value="PRY"/>
</dbReference>
<proteinExistence type="predicted"/>
<sequence>MCSLPHTKNWTEISINTDVSVDTVRTALSQLQQTLNEKLTKSLNDKLKETVSTELKRIQQYAVDVTLDPDTAHPYLILSADGKQVTHGDKRQNLPDTPQRFNQCICVLGNQSFSSGRFYYEVQVRGKTGWSLGVVRENINKKGKITPSPQNGFWTVNLRNENQYAACTSPYTPLTLREKVEVVGVFVDYEEGLVSFYDVKSRSHIYSFTGQSFTEKLYPFFSPYLNEGGKNSAPLIISPVFKTE</sequence>
<evidence type="ECO:0000313" key="2">
    <source>
        <dbReference type="EMBL" id="KAK2869372.1"/>
    </source>
</evidence>
<accession>A0AA88T8W3</accession>
<reference evidence="2" key="1">
    <citation type="submission" date="2023-08" db="EMBL/GenBank/DDBJ databases">
        <title>Pelteobagrus vachellii genome.</title>
        <authorList>
            <person name="Liu H."/>
        </authorList>
    </citation>
    <scope>NUCLEOTIDE SEQUENCE</scope>
    <source>
        <strain evidence="2">PRFRI_2022a</strain>
        <tissue evidence="2">Muscle</tissue>
    </source>
</reference>
<dbReference type="EMBL" id="JAVHJS010000001">
    <property type="protein sequence ID" value="KAK2869372.1"/>
    <property type="molecule type" value="Genomic_DNA"/>
</dbReference>
<dbReference type="PRINTS" id="PR01407">
    <property type="entry name" value="BUTYPHLNCDUF"/>
</dbReference>
<protein>
    <recommendedName>
        <fullName evidence="1">B30.2/SPRY domain-containing protein</fullName>
    </recommendedName>
</protein>
<keyword evidence="3" id="KW-1185">Reference proteome</keyword>
<dbReference type="InterPro" id="IPR001870">
    <property type="entry name" value="B30.2/SPRY"/>
</dbReference>
<dbReference type="Gene3D" id="2.60.120.920">
    <property type="match status" value="1"/>
</dbReference>
<dbReference type="InterPro" id="IPR043136">
    <property type="entry name" value="B30.2/SPRY_sf"/>
</dbReference>
<dbReference type="InterPro" id="IPR003879">
    <property type="entry name" value="Butyrophylin_SPRY"/>
</dbReference>
<organism evidence="2 3">
    <name type="scientific">Tachysurus vachellii</name>
    <name type="common">Darkbarbel catfish</name>
    <name type="synonym">Pelteobagrus vachellii</name>
    <dbReference type="NCBI Taxonomy" id="175792"/>
    <lineage>
        <taxon>Eukaryota</taxon>
        <taxon>Metazoa</taxon>
        <taxon>Chordata</taxon>
        <taxon>Craniata</taxon>
        <taxon>Vertebrata</taxon>
        <taxon>Euteleostomi</taxon>
        <taxon>Actinopterygii</taxon>
        <taxon>Neopterygii</taxon>
        <taxon>Teleostei</taxon>
        <taxon>Ostariophysi</taxon>
        <taxon>Siluriformes</taxon>
        <taxon>Bagridae</taxon>
        <taxon>Tachysurus</taxon>
    </lineage>
</organism>